<reference evidence="1" key="1">
    <citation type="submission" date="2019-11" db="EMBL/GenBank/DDBJ databases">
        <authorList>
            <person name="Feng L."/>
        </authorList>
    </citation>
    <scope>NUCLEOTIDE SEQUENCE</scope>
    <source>
        <strain evidence="1">CbolteaeLFYP116</strain>
    </source>
</reference>
<protein>
    <submittedName>
        <fullName evidence="1">Uncharacterized protein</fullName>
    </submittedName>
</protein>
<organism evidence="1">
    <name type="scientific">Enterocloster bolteae</name>
    <dbReference type="NCBI Taxonomy" id="208479"/>
    <lineage>
        <taxon>Bacteria</taxon>
        <taxon>Bacillati</taxon>
        <taxon>Bacillota</taxon>
        <taxon>Clostridia</taxon>
        <taxon>Lachnospirales</taxon>
        <taxon>Lachnospiraceae</taxon>
        <taxon>Enterocloster</taxon>
    </lineage>
</organism>
<name>A0A6N2UFA7_9FIRM</name>
<dbReference type="EMBL" id="CACRTF010000011">
    <property type="protein sequence ID" value="VYT16259.1"/>
    <property type="molecule type" value="Genomic_DNA"/>
</dbReference>
<dbReference type="AlphaFoldDB" id="A0A6N2UFA7"/>
<proteinExistence type="predicted"/>
<evidence type="ECO:0000313" key="1">
    <source>
        <dbReference type="EMBL" id="VYT16259.1"/>
    </source>
</evidence>
<gene>
    <name evidence="1" type="ORF">CBLFYP116_02115</name>
</gene>
<sequence>MTRENCDLSDLRIWETILEKEDKKRGWIIL</sequence>
<accession>A0A6N2UFA7</accession>